<evidence type="ECO:0000313" key="2">
    <source>
        <dbReference type="EMBL" id="MTI99010.1"/>
    </source>
</evidence>
<accession>A0A844I1Z6</accession>
<dbReference type="EMBL" id="VENC01000010">
    <property type="protein sequence ID" value="MTI99010.1"/>
    <property type="molecule type" value="Genomic_DNA"/>
</dbReference>
<dbReference type="PANTHER" id="PTHR31527">
    <property type="entry name" value="RE64534P"/>
    <property type="match status" value="1"/>
</dbReference>
<evidence type="ECO:0000313" key="3">
    <source>
        <dbReference type="Proteomes" id="UP000431462"/>
    </source>
</evidence>
<organism evidence="2 3">
    <name type="scientific">Marinobacter adhaerens</name>
    <dbReference type="NCBI Taxonomy" id="1033846"/>
    <lineage>
        <taxon>Bacteria</taxon>
        <taxon>Pseudomonadati</taxon>
        <taxon>Pseudomonadota</taxon>
        <taxon>Gammaproteobacteria</taxon>
        <taxon>Pseudomonadales</taxon>
        <taxon>Marinobacteraceae</taxon>
        <taxon>Marinobacter</taxon>
    </lineage>
</organism>
<name>A0A844I1Z6_9GAMM</name>
<proteinExistence type="predicted"/>
<reference evidence="2 3" key="1">
    <citation type="submission" date="2019-06" db="EMBL/GenBank/DDBJ databases">
        <title>Enrichment of Autotrophic Halophilic Microorganisms from Red Sea Brine Pool Using Microbial Electrosynthesis System.</title>
        <authorList>
            <person name="Alqahtani M.F."/>
            <person name="Bajracharya S."/>
            <person name="Katuri K.P."/>
            <person name="Ali M."/>
            <person name="Saikaly P.E."/>
        </authorList>
    </citation>
    <scope>NUCLEOTIDE SEQUENCE [LARGE SCALE GENOMIC DNA]</scope>
    <source>
        <strain evidence="2">MES15</strain>
    </source>
</reference>
<sequence length="229" mass="25218">MNENFLSFAPGIPEGSNDSLTSAIASDGTPSLGQWYRVPARCGVAVRLKKGNTLELRNDSGSQVCDFWAFKEDNLHESLSMEHCRTHLGRNSIKEEDELVTNWRRPVLKVLNDTSPGVHDMLIASCDLNRYKGLGVDGYHDNCTDNLRMALAAIGETATHLPSPLNLWMNVGLGKNGAIEFLAPISKAGDVIEFEALDDLIVAMSACPQDITPVNGDDREIYDLNFRVR</sequence>
<protein>
    <submittedName>
        <fullName evidence="2">Urea carboxylase-associated family protein</fullName>
    </submittedName>
</protein>
<comment type="caution">
    <text evidence="2">The sequence shown here is derived from an EMBL/GenBank/DDBJ whole genome shotgun (WGS) entry which is preliminary data.</text>
</comment>
<dbReference type="Pfam" id="PF09347">
    <property type="entry name" value="DUF1989"/>
    <property type="match status" value="1"/>
</dbReference>
<dbReference type="AlphaFoldDB" id="A0A844I1Z6"/>
<gene>
    <name evidence="2" type="ORF">FH752_10355</name>
</gene>
<dbReference type="Proteomes" id="UP000431462">
    <property type="component" value="Unassembled WGS sequence"/>
</dbReference>
<evidence type="ECO:0000259" key="1">
    <source>
        <dbReference type="Pfam" id="PF09347"/>
    </source>
</evidence>
<dbReference type="InterPro" id="IPR018959">
    <property type="entry name" value="DUF1989"/>
</dbReference>
<dbReference type="PANTHER" id="PTHR31527:SF0">
    <property type="entry name" value="RE64534P"/>
    <property type="match status" value="1"/>
</dbReference>
<feature type="domain" description="DUF1989" evidence="1">
    <location>
        <begin position="37"/>
        <end position="201"/>
    </location>
</feature>